<accession>A0AC61SC89</accession>
<evidence type="ECO:0000313" key="2">
    <source>
        <dbReference type="Proteomes" id="UP000315423"/>
    </source>
</evidence>
<gene>
    <name evidence="1" type="ORF">C5S46_01195</name>
</gene>
<organism evidence="1 2">
    <name type="scientific">Candidatus Methanomarinus sp</name>
    <dbReference type="NCBI Taxonomy" id="3386244"/>
    <lineage>
        <taxon>Archaea</taxon>
        <taxon>Methanobacteriati</taxon>
        <taxon>Methanobacteriota</taxon>
        <taxon>Stenosarchaea group</taxon>
        <taxon>Methanomicrobia</taxon>
        <taxon>Methanosarcinales</taxon>
        <taxon>ANME-2 cluster</taxon>
        <taxon>Candidatus Methanocomedenaceae</taxon>
        <taxon>Candidatus Methanomarinus</taxon>
    </lineage>
</organism>
<reference evidence="1" key="1">
    <citation type="submission" date="2018-09" db="EMBL/GenBank/DDBJ databases">
        <title>A genomic encyclopedia of anaerobic methanotrophic archaea.</title>
        <authorList>
            <person name="Skennerton C.T."/>
            <person name="Chadwick G.L."/>
            <person name="Laso-Perez R."/>
            <person name="Leu A.O."/>
            <person name="Speth D.R."/>
            <person name="Yu H."/>
            <person name="Morgan-Lang C."/>
            <person name="Hatzenpichler R."/>
            <person name="Goudeau D."/>
            <person name="Malmstrom R."/>
            <person name="Woyke T."/>
            <person name="Hallam S."/>
            <person name="Tyson G.W."/>
            <person name="Wegener G."/>
            <person name="Boetius A."/>
            <person name="Orphan V.J."/>
        </authorList>
    </citation>
    <scope>NUCLEOTIDE SEQUENCE</scope>
    <source>
        <strain evidence="1">CONS3730D10UFb2</strain>
    </source>
</reference>
<name>A0AC61SC89_9EURY</name>
<proteinExistence type="predicted"/>
<evidence type="ECO:0000313" key="1">
    <source>
        <dbReference type="EMBL" id="TKY92328.1"/>
    </source>
</evidence>
<sequence length="219" mass="25391">MNFDCLNEICNNINSCPNWKNDNIDCGRDITSIPKTVEIRKNQKILLITRDPSNQANKLRYVTNFKNSFFRDKILPILFEDYHIITAKRNRDYFDIFREKFLELFYWTHYQKCFPGISSKTGGHKQPKAQCARMYLRKEIIASEPEYIIAMGSKAIKFVTGKSLLDSILQNENHSILLAGRMVPVISITHPSNANASKSNPAYKYEETIGLIQNIVKKY</sequence>
<dbReference type="Proteomes" id="UP000315423">
    <property type="component" value="Unassembled WGS sequence"/>
</dbReference>
<dbReference type="EMBL" id="QYBA01000039">
    <property type="protein sequence ID" value="TKY92328.1"/>
    <property type="molecule type" value="Genomic_DNA"/>
</dbReference>
<protein>
    <submittedName>
        <fullName evidence="1">Uncharacterized protein</fullName>
    </submittedName>
</protein>
<comment type="caution">
    <text evidence="1">The sequence shown here is derived from an EMBL/GenBank/DDBJ whole genome shotgun (WGS) entry which is preliminary data.</text>
</comment>